<dbReference type="PROSITE" id="PS50885">
    <property type="entry name" value="HAMP"/>
    <property type="match status" value="1"/>
</dbReference>
<feature type="compositionally biased region" description="Low complexity" evidence="10">
    <location>
        <begin position="896"/>
        <end position="908"/>
    </location>
</feature>
<feature type="domain" description="Histidine kinase" evidence="11">
    <location>
        <begin position="447"/>
        <end position="616"/>
    </location>
</feature>
<name>A0ABU0GJZ2_9CELL</name>
<keyword evidence="7 13" id="KW-0418">Kinase</keyword>
<dbReference type="EC" id="2.7.13.3" evidence="3"/>
<keyword evidence="14" id="KW-1185">Reference proteome</keyword>
<sequence>MLRRLGIRAKVLAVLAVPMIVLLLAGTYISLGAIQDLRYAQATQNVVRTLDVMSPVSAALQQERILSLTGASAEQIAAARQATDQALSAAREVTQDIDLSQFPASVVRDFQDQQKTYSSGLQQVRDRVDNQTQRAILRNGFQDIVDGQDHVVEGVANSLRDRDLATYIRANREVALLVDALVNEYITGVELKTAPIDSPVAARTFADQVTATELARERARTAVGDLRLDGVAISTGDPNAAVRSMRALLTQGTLAAFGSVDLEQWSQETTTQFTALASINQSIIDKATDTAAAAASSARDTAVVTVGIAIAALAASFLLAITVARSIVVPLRRLTGAAADVREQLPRLVEQVSTPGEGPEITLAPIPVRSNDEVGRLAQAFNAVNATTVQVAQEQAALRGSIAEMFVNVARRDQVLLNRQLSFIDSLERAEEDPGTLANLFRLDHLATRMRRNAESLLVLAGIDSGRRLRDAMPLSDVIRTASSEIEQYDRVELDLQVDPHMLGFNALSAAHLIAELLENATVFSEPETPVVVTTGITGGSVIVRITDQGLGMTDAEIEAANTKIVSVSAGDALGAQRLGLFVVGRLAQRLGAEVTLRKRVGGTGTEAFVRFPNTLFSANEVNAYGAPPAAQVAAPAAQQIEAPAVREVDLAQLTDGQTDLGLPRRRRGDEAGAAPLPTAPAAARAPITEAGAPAAGLVGTPGELPTRSRKTFDEDNIVLPVAPETTLSPELSVDTGEWSPAVLAAPRATGLPTRSRSAAPAPVAEPEPDAGRQAALADPAARAGLFSGFRGREAAVPAPDPAPAPEAPTSEAAPAVEVPALEPDPAPAPQADAWSAPTWQGEASSLPSRGGASDLAQRQPQDDTTPAWQAPQDEQPWAPVQAESQPLEAARADEQAWSSPAAPSWEAPQDEQPWAPVQAESQPLEASRADEQAWSMADAPSWEAPQDEPTAHDAPSTQQEQPAWAPSWDAGATERHPEAEPDRATPDAAAVEAQPETEPETETEAEPAFTAYSGYSGWAGGGAERPAVEYTEPYAPFGRSLDEARAWHTGAIPVVPEPAAEEAPGWSAPAAEQQPAWASAEDAHPDWGLPSTQQSAEPQPDWAAAEPQPDWAAAEQQQPDWAAAEQQQPVWPVAEPAAEQQPVWAAAEPQPAWSAEPQPAVPTFELEPDVEEEVAAPWAPVAATPPTTVAPVPAPPVDPEPAPQPVAEAWRTPSWQQASPAGDAAPAAPSAVDPARPAAPLWARPVAAEQPTQMFSPVESADAVAPFDPPAAPAPQAPVAAAPAPAPAWPAAPAAPASPAAQPAFSDLVAPEEDKPRRRWGNFFSRKRDEPAPAPQQPAAPTPEVTRTPVRSSAWSPDSAPAAPAQPAPEATGWQAPSWSAPAAPPQAAPAPAPAAAATPPEARTAPSWSPPEWAARQPAAPTATVPHPSVPPSTAPRVGTLDDEVAAMLALRSDIQEQALSELSQLSAYRPSAVGAGGSERLIKRVPSAVPAAPAPMEERPVQRDADQLRSRLSSFQSGTSRGRRASTGPENGDHQ</sequence>
<dbReference type="Proteomes" id="UP001240250">
    <property type="component" value="Unassembled WGS sequence"/>
</dbReference>
<dbReference type="SMART" id="SM00387">
    <property type="entry name" value="HATPase_c"/>
    <property type="match status" value="1"/>
</dbReference>
<feature type="compositionally biased region" description="Low complexity" evidence="10">
    <location>
        <begin position="1395"/>
        <end position="1408"/>
    </location>
</feature>
<dbReference type="RefSeq" id="WP_307416510.1">
    <property type="nucleotide sequence ID" value="NZ_JAUSVM010000001.1"/>
</dbReference>
<gene>
    <name evidence="13" type="ORF">JO380_002067</name>
</gene>
<feature type="compositionally biased region" description="Pro residues" evidence="10">
    <location>
        <begin position="1193"/>
        <end position="1205"/>
    </location>
</feature>
<feature type="compositionally biased region" description="Low complexity" evidence="10">
    <location>
        <begin position="1488"/>
        <end position="1498"/>
    </location>
</feature>
<dbReference type="InterPro" id="IPR003594">
    <property type="entry name" value="HATPase_dom"/>
</dbReference>
<feature type="compositionally biased region" description="Polar residues" evidence="10">
    <location>
        <begin position="857"/>
        <end position="868"/>
    </location>
</feature>
<feature type="compositionally biased region" description="Low complexity" evidence="10">
    <location>
        <begin position="672"/>
        <end position="697"/>
    </location>
</feature>
<feature type="compositionally biased region" description="Pro residues" evidence="10">
    <location>
        <begin position="1268"/>
        <end position="1277"/>
    </location>
</feature>
<feature type="compositionally biased region" description="Low complexity" evidence="10">
    <location>
        <begin position="1219"/>
        <end position="1249"/>
    </location>
</feature>
<evidence type="ECO:0000256" key="9">
    <source>
        <dbReference type="ARBA" id="ARBA00023012"/>
    </source>
</evidence>
<feature type="domain" description="HAMP" evidence="12">
    <location>
        <begin position="325"/>
        <end position="393"/>
    </location>
</feature>
<feature type="compositionally biased region" description="Low complexity" evidence="10">
    <location>
        <begin position="1058"/>
        <end position="1073"/>
    </location>
</feature>
<dbReference type="InterPro" id="IPR003660">
    <property type="entry name" value="HAMP_dom"/>
</dbReference>
<comment type="caution">
    <text evidence="13">The sequence shown here is derived from an EMBL/GenBank/DDBJ whole genome shotgun (WGS) entry which is preliminary data.</text>
</comment>
<feature type="compositionally biased region" description="Acidic residues" evidence="10">
    <location>
        <begin position="996"/>
        <end position="1006"/>
    </location>
</feature>
<evidence type="ECO:0000256" key="3">
    <source>
        <dbReference type="ARBA" id="ARBA00012438"/>
    </source>
</evidence>
<organism evidence="13 14">
    <name type="scientific">Cellulomonas iranensis</name>
    <dbReference type="NCBI Taxonomy" id="76862"/>
    <lineage>
        <taxon>Bacteria</taxon>
        <taxon>Bacillati</taxon>
        <taxon>Actinomycetota</taxon>
        <taxon>Actinomycetes</taxon>
        <taxon>Micrococcales</taxon>
        <taxon>Cellulomonadaceae</taxon>
        <taxon>Cellulomonas</taxon>
    </lineage>
</organism>
<feature type="compositionally biased region" description="Low complexity" evidence="10">
    <location>
        <begin position="1353"/>
        <end position="1383"/>
    </location>
</feature>
<feature type="compositionally biased region" description="Low complexity" evidence="10">
    <location>
        <begin position="808"/>
        <end position="822"/>
    </location>
</feature>
<dbReference type="Pfam" id="PF02518">
    <property type="entry name" value="HATPase_c"/>
    <property type="match status" value="1"/>
</dbReference>
<keyword evidence="8" id="KW-1133">Transmembrane helix</keyword>
<feature type="compositionally biased region" description="Low complexity" evidence="10">
    <location>
        <begin position="1007"/>
        <end position="1017"/>
    </location>
</feature>
<reference evidence="13 14" key="1">
    <citation type="submission" date="2023-07" db="EMBL/GenBank/DDBJ databases">
        <title>Sequencing the genomes of 1000 actinobacteria strains.</title>
        <authorList>
            <person name="Klenk H.-P."/>
        </authorList>
    </citation>
    <scope>NUCLEOTIDE SEQUENCE [LARGE SCALE GENOMIC DNA]</scope>
    <source>
        <strain evidence="13 14">DSM 14785</strain>
    </source>
</reference>
<evidence type="ECO:0000256" key="10">
    <source>
        <dbReference type="SAM" id="MobiDB-lite"/>
    </source>
</evidence>
<protein>
    <recommendedName>
        <fullName evidence="3">histidine kinase</fullName>
        <ecNumber evidence="3">2.7.13.3</ecNumber>
    </recommendedName>
</protein>
<evidence type="ECO:0000256" key="4">
    <source>
        <dbReference type="ARBA" id="ARBA00022553"/>
    </source>
</evidence>
<evidence type="ECO:0000256" key="5">
    <source>
        <dbReference type="ARBA" id="ARBA00022679"/>
    </source>
</evidence>
<evidence type="ECO:0000313" key="13">
    <source>
        <dbReference type="EMBL" id="MDQ0425686.1"/>
    </source>
</evidence>
<keyword evidence="5" id="KW-0808">Transferase</keyword>
<feature type="region of interest" description="Disordered" evidence="10">
    <location>
        <begin position="652"/>
        <end position="724"/>
    </location>
</feature>
<feature type="region of interest" description="Disordered" evidence="10">
    <location>
        <begin position="745"/>
        <end position="778"/>
    </location>
</feature>
<feature type="compositionally biased region" description="Low complexity" evidence="10">
    <location>
        <begin position="1097"/>
        <end position="1130"/>
    </location>
</feature>
<dbReference type="EMBL" id="JAUSVM010000001">
    <property type="protein sequence ID" value="MDQ0425686.1"/>
    <property type="molecule type" value="Genomic_DNA"/>
</dbReference>
<dbReference type="GO" id="GO:0016301">
    <property type="term" value="F:kinase activity"/>
    <property type="evidence" value="ECO:0007669"/>
    <property type="project" value="UniProtKB-KW"/>
</dbReference>
<accession>A0ABU0GJZ2</accession>
<comment type="catalytic activity">
    <reaction evidence="1">
        <text>ATP + protein L-histidine = ADP + protein N-phospho-L-histidine.</text>
        <dbReference type="EC" id="2.7.13.3"/>
    </reaction>
</comment>
<evidence type="ECO:0000256" key="7">
    <source>
        <dbReference type="ARBA" id="ARBA00022777"/>
    </source>
</evidence>
<feature type="compositionally biased region" description="Polar residues" evidence="10">
    <location>
        <begin position="1513"/>
        <end position="1523"/>
    </location>
</feature>
<proteinExistence type="predicted"/>
<feature type="region of interest" description="Disordered" evidence="10">
    <location>
        <begin position="1057"/>
        <end position="1159"/>
    </location>
</feature>
<evidence type="ECO:0000259" key="11">
    <source>
        <dbReference type="PROSITE" id="PS50109"/>
    </source>
</evidence>
<dbReference type="InterPro" id="IPR036890">
    <property type="entry name" value="HATPase_C_sf"/>
</dbReference>
<dbReference type="Gene3D" id="3.30.565.10">
    <property type="entry name" value="Histidine kinase-like ATPase, C-terminal domain"/>
    <property type="match status" value="1"/>
</dbReference>
<evidence type="ECO:0000313" key="14">
    <source>
        <dbReference type="Proteomes" id="UP001240250"/>
    </source>
</evidence>
<feature type="compositionally biased region" description="Pro residues" evidence="10">
    <location>
        <begin position="1333"/>
        <end position="1342"/>
    </location>
</feature>
<feature type="compositionally biased region" description="Basic and acidic residues" evidence="10">
    <location>
        <begin position="1499"/>
        <end position="1512"/>
    </location>
</feature>
<dbReference type="SUPFAM" id="SSF55874">
    <property type="entry name" value="ATPase domain of HSP90 chaperone/DNA topoisomerase II/histidine kinase"/>
    <property type="match status" value="1"/>
</dbReference>
<dbReference type="Gene3D" id="6.10.340.10">
    <property type="match status" value="1"/>
</dbReference>
<feature type="region of interest" description="Disordered" evidence="10">
    <location>
        <begin position="1468"/>
        <end position="1538"/>
    </location>
</feature>
<feature type="compositionally biased region" description="Pro residues" evidence="10">
    <location>
        <begin position="1384"/>
        <end position="1394"/>
    </location>
</feature>
<keyword evidence="9" id="KW-0902">Two-component regulatory system</keyword>
<feature type="compositionally biased region" description="Basic and acidic residues" evidence="10">
    <location>
        <begin position="973"/>
        <end position="986"/>
    </location>
</feature>
<dbReference type="InterPro" id="IPR005467">
    <property type="entry name" value="His_kinase_dom"/>
</dbReference>
<evidence type="ECO:0000256" key="1">
    <source>
        <dbReference type="ARBA" id="ARBA00000085"/>
    </source>
</evidence>
<feature type="region of interest" description="Disordered" evidence="10">
    <location>
        <begin position="794"/>
        <end position="1025"/>
    </location>
</feature>
<evidence type="ECO:0000256" key="6">
    <source>
        <dbReference type="ARBA" id="ARBA00022692"/>
    </source>
</evidence>
<keyword evidence="4" id="KW-0597">Phosphoprotein</keyword>
<evidence type="ECO:0000256" key="8">
    <source>
        <dbReference type="ARBA" id="ARBA00022989"/>
    </source>
</evidence>
<keyword evidence="8" id="KW-0472">Membrane</keyword>
<evidence type="ECO:0000256" key="2">
    <source>
        <dbReference type="ARBA" id="ARBA00004370"/>
    </source>
</evidence>
<dbReference type="Pfam" id="PF00672">
    <property type="entry name" value="HAMP"/>
    <property type="match status" value="1"/>
</dbReference>
<dbReference type="PROSITE" id="PS50109">
    <property type="entry name" value="HIS_KIN"/>
    <property type="match status" value="1"/>
</dbReference>
<evidence type="ECO:0000259" key="12">
    <source>
        <dbReference type="PROSITE" id="PS50885"/>
    </source>
</evidence>
<comment type="subcellular location">
    <subcellularLocation>
        <location evidence="2">Membrane</location>
    </subcellularLocation>
</comment>
<dbReference type="PANTHER" id="PTHR45436:SF5">
    <property type="entry name" value="SENSOR HISTIDINE KINASE TRCS"/>
    <property type="match status" value="1"/>
</dbReference>
<keyword evidence="6" id="KW-0812">Transmembrane</keyword>
<dbReference type="SMART" id="SM00304">
    <property type="entry name" value="HAMP"/>
    <property type="match status" value="1"/>
</dbReference>
<dbReference type="CDD" id="cd06225">
    <property type="entry name" value="HAMP"/>
    <property type="match status" value="1"/>
</dbReference>
<dbReference type="PANTHER" id="PTHR45436">
    <property type="entry name" value="SENSOR HISTIDINE KINASE YKOH"/>
    <property type="match status" value="1"/>
</dbReference>
<dbReference type="InterPro" id="IPR050428">
    <property type="entry name" value="TCS_sensor_his_kinase"/>
</dbReference>
<feature type="compositionally biased region" description="Low complexity" evidence="10">
    <location>
        <begin position="1292"/>
        <end position="1306"/>
    </location>
</feature>
<feature type="region of interest" description="Disordered" evidence="10">
    <location>
        <begin position="1186"/>
        <end position="1443"/>
    </location>
</feature>